<evidence type="ECO:0000256" key="7">
    <source>
        <dbReference type="PIRSR" id="PIRSR630616-2"/>
    </source>
</evidence>
<dbReference type="PANTHER" id="PTHR24350">
    <property type="entry name" value="SERINE/THREONINE-PROTEIN KINASE IAL-RELATED"/>
    <property type="match status" value="1"/>
</dbReference>
<dbReference type="InterPro" id="IPR011009">
    <property type="entry name" value="Kinase-like_dom_sf"/>
</dbReference>
<evidence type="ECO:0000256" key="1">
    <source>
        <dbReference type="ARBA" id="ARBA00022527"/>
    </source>
</evidence>
<dbReference type="PROSITE" id="PS00107">
    <property type="entry name" value="PROTEIN_KINASE_ATP"/>
    <property type="match status" value="1"/>
</dbReference>
<feature type="cross-link" description="Glycyl lysine isopeptide (Lys-Gly) (interchain with G-Cter in SUMO2)" evidence="8">
    <location>
        <position position="147"/>
    </location>
</feature>
<evidence type="ECO:0000256" key="6">
    <source>
        <dbReference type="PIRSR" id="PIRSR630616-1"/>
    </source>
</evidence>
<keyword evidence="12" id="KW-1185">Reference proteome</keyword>
<evidence type="ECO:0000256" key="9">
    <source>
        <dbReference type="PROSITE-ProRule" id="PRU10141"/>
    </source>
</evidence>
<keyword evidence="2" id="KW-0808">Transferase</keyword>
<feature type="binding site" evidence="7 9">
    <location>
        <position position="50"/>
    </location>
    <ligand>
        <name>ATP</name>
        <dbReference type="ChEBI" id="CHEBI:30616"/>
    </ligand>
</feature>
<keyword evidence="5 7" id="KW-0067">ATP-binding</keyword>
<dbReference type="InterPro" id="IPR017441">
    <property type="entry name" value="Protein_kinase_ATP_BS"/>
</dbReference>
<dbReference type="PROSITE" id="PS50011">
    <property type="entry name" value="PROTEIN_KINASE_DOM"/>
    <property type="match status" value="1"/>
</dbReference>
<feature type="domain" description="Protein kinase" evidence="10">
    <location>
        <begin position="22"/>
        <end position="214"/>
    </location>
</feature>
<dbReference type="InterPro" id="IPR000719">
    <property type="entry name" value="Prot_kinase_dom"/>
</dbReference>
<gene>
    <name evidence="11" type="ORF">A4X06_0g8625</name>
</gene>
<name>A0A8X7ST01_9BASI</name>
<feature type="active site" description="Proton acceptor" evidence="6">
    <location>
        <position position="145"/>
    </location>
</feature>
<dbReference type="Proteomes" id="UP000077684">
    <property type="component" value="Unassembled WGS sequence"/>
</dbReference>
<dbReference type="Pfam" id="PF00069">
    <property type="entry name" value="Pkinase"/>
    <property type="match status" value="1"/>
</dbReference>
<comment type="caution">
    <text evidence="11">The sequence shown here is derived from an EMBL/GenBank/DDBJ whole genome shotgun (WGS) entry which is preliminary data.</text>
</comment>
<evidence type="ECO:0000256" key="5">
    <source>
        <dbReference type="ARBA" id="ARBA00022840"/>
    </source>
</evidence>
<evidence type="ECO:0000256" key="4">
    <source>
        <dbReference type="ARBA" id="ARBA00022777"/>
    </source>
</evidence>
<evidence type="ECO:0000256" key="2">
    <source>
        <dbReference type="ARBA" id="ARBA00022679"/>
    </source>
</evidence>
<keyword evidence="3 7" id="KW-0547">Nucleotide-binding</keyword>
<reference evidence="11" key="2">
    <citation type="journal article" date="2019" name="IMA Fungus">
        <title>Genome sequencing and comparison of five Tilletia species to identify candidate genes for the detection of regulated species infecting wheat.</title>
        <authorList>
            <person name="Nguyen H.D.T."/>
            <person name="Sultana T."/>
            <person name="Kesanakurti P."/>
            <person name="Hambleton S."/>
        </authorList>
    </citation>
    <scope>NUCLEOTIDE SEQUENCE</scope>
    <source>
        <strain evidence="11">DAOMC 236426</strain>
    </source>
</reference>
<protein>
    <recommendedName>
        <fullName evidence="10">Protein kinase domain-containing protein</fullName>
    </recommendedName>
</protein>
<dbReference type="InterPro" id="IPR030616">
    <property type="entry name" value="Aur-like"/>
</dbReference>
<feature type="binding site" evidence="7">
    <location>
        <begin position="97"/>
        <end position="99"/>
    </location>
    <ligand>
        <name>ATP</name>
        <dbReference type="ChEBI" id="CHEBI:30616"/>
    </ligand>
</feature>
<evidence type="ECO:0000313" key="11">
    <source>
        <dbReference type="EMBL" id="KAE8238795.1"/>
    </source>
</evidence>
<dbReference type="GO" id="GO:0005524">
    <property type="term" value="F:ATP binding"/>
    <property type="evidence" value="ECO:0007669"/>
    <property type="project" value="UniProtKB-UniRule"/>
</dbReference>
<evidence type="ECO:0000313" key="12">
    <source>
        <dbReference type="Proteomes" id="UP000077684"/>
    </source>
</evidence>
<dbReference type="CDD" id="cd00180">
    <property type="entry name" value="PKc"/>
    <property type="match status" value="1"/>
</dbReference>
<sequence length="214" mass="23809">MSSRKKVQYVEELTINIRKHGYTVHRILGEGGFGKVMELEQADGTRVAGKVAVTNGRMVNMNDLRKEAECHTKATHGNVVKLLEYWEEARGIVLIMELALGSLQDIMEERAEHRGTFTEDEILAVAKCTAGALSFLHARGLIHRDVKPGNILQYGPRFFKVSDFGLSKFVSFKETTSTWCGTPGYMAPEIYRRNSYTAAVDAYAGDHHVSATAV</sequence>
<dbReference type="Gene3D" id="1.10.510.10">
    <property type="entry name" value="Transferase(Phosphotransferase) domain 1"/>
    <property type="match status" value="1"/>
</dbReference>
<evidence type="ECO:0000259" key="10">
    <source>
        <dbReference type="PROSITE" id="PS50011"/>
    </source>
</evidence>
<reference evidence="11" key="1">
    <citation type="submission" date="2016-04" db="EMBL/GenBank/DDBJ databases">
        <authorList>
            <person name="Nguyen H.D."/>
            <person name="Samba Siva P."/>
            <person name="Cullis J."/>
            <person name="Levesque C.A."/>
            <person name="Hambleton S."/>
        </authorList>
    </citation>
    <scope>NUCLEOTIDE SEQUENCE</scope>
    <source>
        <strain evidence="11">DAOMC 236426</strain>
    </source>
</reference>
<dbReference type="AlphaFoldDB" id="A0A8X7ST01"/>
<evidence type="ECO:0000256" key="3">
    <source>
        <dbReference type="ARBA" id="ARBA00022741"/>
    </source>
</evidence>
<keyword evidence="4" id="KW-0418">Kinase</keyword>
<dbReference type="GO" id="GO:0004674">
    <property type="term" value="F:protein serine/threonine kinase activity"/>
    <property type="evidence" value="ECO:0007669"/>
    <property type="project" value="UniProtKB-KW"/>
</dbReference>
<evidence type="ECO:0000256" key="8">
    <source>
        <dbReference type="PIRSR" id="PIRSR630616-3"/>
    </source>
</evidence>
<dbReference type="EMBL" id="LWDE02001978">
    <property type="protein sequence ID" value="KAE8238795.1"/>
    <property type="molecule type" value="Genomic_DNA"/>
</dbReference>
<feature type="binding site" evidence="7">
    <location>
        <position position="163"/>
    </location>
    <ligand>
        <name>ATP</name>
        <dbReference type="ChEBI" id="CHEBI:30616"/>
    </ligand>
</feature>
<dbReference type="SMART" id="SM00220">
    <property type="entry name" value="S_TKc"/>
    <property type="match status" value="1"/>
</dbReference>
<keyword evidence="1" id="KW-0723">Serine/threonine-protein kinase</keyword>
<accession>A0A8X7ST01</accession>
<proteinExistence type="predicted"/>
<dbReference type="SUPFAM" id="SSF56112">
    <property type="entry name" value="Protein kinase-like (PK-like)"/>
    <property type="match status" value="1"/>
</dbReference>
<organism evidence="11 12">
    <name type="scientific">Tilletia controversa</name>
    <name type="common">dwarf bunt fungus</name>
    <dbReference type="NCBI Taxonomy" id="13291"/>
    <lineage>
        <taxon>Eukaryota</taxon>
        <taxon>Fungi</taxon>
        <taxon>Dikarya</taxon>
        <taxon>Basidiomycota</taxon>
        <taxon>Ustilaginomycotina</taxon>
        <taxon>Exobasidiomycetes</taxon>
        <taxon>Tilletiales</taxon>
        <taxon>Tilletiaceae</taxon>
        <taxon>Tilletia</taxon>
    </lineage>
</organism>